<accession>A0AAE8MNS6</accession>
<evidence type="ECO:0000256" key="4">
    <source>
        <dbReference type="SAM" id="MobiDB-lite"/>
    </source>
</evidence>
<dbReference type="GO" id="GO:0000978">
    <property type="term" value="F:RNA polymerase II cis-regulatory region sequence-specific DNA binding"/>
    <property type="evidence" value="ECO:0007669"/>
    <property type="project" value="TreeGrafter"/>
</dbReference>
<dbReference type="SMART" id="SM00906">
    <property type="entry name" value="Fungal_trans"/>
    <property type="match status" value="1"/>
</dbReference>
<evidence type="ECO:0000256" key="1">
    <source>
        <dbReference type="ARBA" id="ARBA00023015"/>
    </source>
</evidence>
<feature type="region of interest" description="Disordered" evidence="4">
    <location>
        <begin position="1"/>
        <end position="78"/>
    </location>
</feature>
<keyword evidence="2" id="KW-0804">Transcription</keyword>
<evidence type="ECO:0000259" key="5">
    <source>
        <dbReference type="SMART" id="SM00906"/>
    </source>
</evidence>
<dbReference type="GO" id="GO:0000435">
    <property type="term" value="P:positive regulation of transcription from RNA polymerase II promoter by galactose"/>
    <property type="evidence" value="ECO:0007669"/>
    <property type="project" value="TreeGrafter"/>
</dbReference>
<reference evidence="6" key="1">
    <citation type="submission" date="2018-03" db="EMBL/GenBank/DDBJ databases">
        <authorList>
            <person name="Guldener U."/>
        </authorList>
    </citation>
    <scope>NUCLEOTIDE SEQUENCE</scope>
</reference>
<dbReference type="GO" id="GO:0000981">
    <property type="term" value="F:DNA-binding transcription factor activity, RNA polymerase II-specific"/>
    <property type="evidence" value="ECO:0007669"/>
    <property type="project" value="TreeGrafter"/>
</dbReference>
<organism evidence="6 7">
    <name type="scientific">Fusarium torulosum</name>
    <dbReference type="NCBI Taxonomy" id="33205"/>
    <lineage>
        <taxon>Eukaryota</taxon>
        <taxon>Fungi</taxon>
        <taxon>Dikarya</taxon>
        <taxon>Ascomycota</taxon>
        <taxon>Pezizomycotina</taxon>
        <taxon>Sordariomycetes</taxon>
        <taxon>Hypocreomycetidae</taxon>
        <taxon>Hypocreales</taxon>
        <taxon>Nectriaceae</taxon>
        <taxon>Fusarium</taxon>
    </lineage>
</organism>
<dbReference type="Proteomes" id="UP001187734">
    <property type="component" value="Unassembled WGS sequence"/>
</dbReference>
<name>A0AAE8MNS6_9HYPO</name>
<dbReference type="PANTHER" id="PTHR47424">
    <property type="entry name" value="REGULATORY PROTEIN GAL4"/>
    <property type="match status" value="1"/>
</dbReference>
<sequence>MSEGSTDESTLISLSGELSERQVPTQTIPMSSPESAVRNRLASDSPRSTRTANAPRPKATISSETDAMTGVGKDSSGSTEFFGDSSAVSFMTQINSAIDARLGQTQTSSISDIIDEVQTSHGEKVTSSHFQDWIDHLTFQFPPRNFCDDLIQDYYDLVWVILPTHDWTSFKQDYDAIWIGNLTTTTTRPLHCMINMALALGSQFSKAVPPGERKRMGQTFWERALALYDPRLQQGASLEGVQCFLMMGLFLQSTHQSHQCWMIVGSAVRMAQSLGLHLCRTTAQNEDIRHVEMMRKVWHGCVFMDRVMSMTFGRPSMIAKWLYDSVPLPTMIDEDFLGKQSLPCTSRQDGATPTIAFFIKSVELYSIVNDSLLELYMRQPQKENGEAEHVLSVLQFDDRLVRWFQSVPDGLCYSSGSNENSVLRRQCIVLRARYLHARIVVLRPILTESCLKQVRADHHSRSAPTDQQLSHSLTDQCSIICFESAHEIINMIHANLDLETVTGPVPAWWFSVLFVYTAATVLLAERFRQLNSTCSTTEPWQAKSAWDQAIQLLRAYAKVGDSAKRCVAALEILLAKIQGYHHISEHGEAHDDRAITGNAFIERQNNAPLVAFDDITGQIDLDGMDFDIDDMLWLNTSAAEFLV</sequence>
<evidence type="ECO:0000313" key="6">
    <source>
        <dbReference type="EMBL" id="SPJ91013.1"/>
    </source>
</evidence>
<dbReference type="GO" id="GO:0005634">
    <property type="term" value="C:nucleus"/>
    <property type="evidence" value="ECO:0007669"/>
    <property type="project" value="TreeGrafter"/>
</dbReference>
<gene>
    <name evidence="6" type="ORF">FTOL_13415</name>
</gene>
<proteinExistence type="predicted"/>
<evidence type="ECO:0000313" key="7">
    <source>
        <dbReference type="Proteomes" id="UP001187734"/>
    </source>
</evidence>
<protein>
    <submittedName>
        <fullName evidence="6">Related to C6 transcription factor</fullName>
    </submittedName>
</protein>
<dbReference type="GO" id="GO:0006351">
    <property type="term" value="P:DNA-templated transcription"/>
    <property type="evidence" value="ECO:0007669"/>
    <property type="project" value="InterPro"/>
</dbReference>
<dbReference type="InterPro" id="IPR007219">
    <property type="entry name" value="XnlR_reg_dom"/>
</dbReference>
<dbReference type="CDD" id="cd12148">
    <property type="entry name" value="fungal_TF_MHR"/>
    <property type="match status" value="1"/>
</dbReference>
<keyword evidence="7" id="KW-1185">Reference proteome</keyword>
<keyword evidence="3" id="KW-0539">Nucleus</keyword>
<dbReference type="PANTHER" id="PTHR47424:SF4">
    <property type="entry name" value="ZN(II)2CYS6 TRANSCRIPTION FACTOR (EUROFUNG)"/>
    <property type="match status" value="1"/>
</dbReference>
<evidence type="ECO:0000256" key="3">
    <source>
        <dbReference type="ARBA" id="ARBA00023242"/>
    </source>
</evidence>
<evidence type="ECO:0000256" key="2">
    <source>
        <dbReference type="ARBA" id="ARBA00023163"/>
    </source>
</evidence>
<dbReference type="Pfam" id="PF04082">
    <property type="entry name" value="Fungal_trans"/>
    <property type="match status" value="1"/>
</dbReference>
<feature type="domain" description="Xylanolytic transcriptional activator regulatory" evidence="5">
    <location>
        <begin position="260"/>
        <end position="335"/>
    </location>
</feature>
<dbReference type="GO" id="GO:0008270">
    <property type="term" value="F:zinc ion binding"/>
    <property type="evidence" value="ECO:0007669"/>
    <property type="project" value="InterPro"/>
</dbReference>
<dbReference type="EMBL" id="ONZP01000807">
    <property type="protein sequence ID" value="SPJ91013.1"/>
    <property type="molecule type" value="Genomic_DNA"/>
</dbReference>
<comment type="caution">
    <text evidence="6">The sequence shown here is derived from an EMBL/GenBank/DDBJ whole genome shotgun (WGS) entry which is preliminary data.</text>
</comment>
<dbReference type="AlphaFoldDB" id="A0AAE8MNS6"/>
<feature type="compositionally biased region" description="Polar residues" evidence="4">
    <location>
        <begin position="22"/>
        <end position="34"/>
    </location>
</feature>
<keyword evidence="1" id="KW-0805">Transcription regulation</keyword>
<dbReference type="InterPro" id="IPR051127">
    <property type="entry name" value="Fungal_SecMet_Regulators"/>
</dbReference>